<proteinExistence type="predicted"/>
<dbReference type="EMBL" id="QQAH01000011">
    <property type="protein sequence ID" value="RDD81234.1"/>
    <property type="molecule type" value="Genomic_DNA"/>
</dbReference>
<sequence>MTTTPHSLLILAALLSAIASMLHIRIMFGGAAWYDRFGAGQRIVDLAKAGHWYPTAITSVIAIVLAIWAAYALSGAGVLPRLPLLRTVLCVVTSIYLLRGLVIVPLLLFARERVNAFALWSSLLCLFYGAVHGLGLIQVWPALG</sequence>
<organism evidence="2 3">
    <name type="scientific">Dyella tabacisoli</name>
    <dbReference type="NCBI Taxonomy" id="2282381"/>
    <lineage>
        <taxon>Bacteria</taxon>
        <taxon>Pseudomonadati</taxon>
        <taxon>Pseudomonadota</taxon>
        <taxon>Gammaproteobacteria</taxon>
        <taxon>Lysobacterales</taxon>
        <taxon>Rhodanobacteraceae</taxon>
        <taxon>Dyella</taxon>
    </lineage>
</organism>
<dbReference type="RefSeq" id="WP_114845946.1">
    <property type="nucleotide sequence ID" value="NZ_JBHSPE010000020.1"/>
</dbReference>
<keyword evidence="3" id="KW-1185">Reference proteome</keyword>
<name>A0A369UKE8_9GAMM</name>
<protein>
    <submittedName>
        <fullName evidence="2">Uncharacterized protein</fullName>
    </submittedName>
</protein>
<gene>
    <name evidence="2" type="ORF">DVJ77_13005</name>
</gene>
<evidence type="ECO:0000256" key="1">
    <source>
        <dbReference type="SAM" id="Phobius"/>
    </source>
</evidence>
<accession>A0A369UKE8</accession>
<feature type="transmembrane region" description="Helical" evidence="1">
    <location>
        <begin position="84"/>
        <end position="110"/>
    </location>
</feature>
<keyword evidence="1" id="KW-0812">Transmembrane</keyword>
<evidence type="ECO:0000313" key="3">
    <source>
        <dbReference type="Proteomes" id="UP000253782"/>
    </source>
</evidence>
<comment type="caution">
    <text evidence="2">The sequence shown here is derived from an EMBL/GenBank/DDBJ whole genome shotgun (WGS) entry which is preliminary data.</text>
</comment>
<feature type="transmembrane region" description="Helical" evidence="1">
    <location>
        <begin position="49"/>
        <end position="72"/>
    </location>
</feature>
<feature type="transmembrane region" description="Helical" evidence="1">
    <location>
        <begin position="117"/>
        <end position="140"/>
    </location>
</feature>
<dbReference type="OrthoDB" id="5457135at2"/>
<reference evidence="2 3" key="1">
    <citation type="submission" date="2018-07" db="EMBL/GenBank/DDBJ databases">
        <title>Dyella tabacisoli L4-6T, whole genome shotgun sequence.</title>
        <authorList>
            <person name="Zhou X.-K."/>
            <person name="Li W.-J."/>
            <person name="Duan Y.-Q."/>
        </authorList>
    </citation>
    <scope>NUCLEOTIDE SEQUENCE [LARGE SCALE GENOMIC DNA]</scope>
    <source>
        <strain evidence="2 3">L4-6</strain>
    </source>
</reference>
<keyword evidence="1" id="KW-0472">Membrane</keyword>
<feature type="transmembrane region" description="Helical" evidence="1">
    <location>
        <begin position="6"/>
        <end position="28"/>
    </location>
</feature>
<evidence type="ECO:0000313" key="2">
    <source>
        <dbReference type="EMBL" id="RDD81234.1"/>
    </source>
</evidence>
<dbReference type="Proteomes" id="UP000253782">
    <property type="component" value="Unassembled WGS sequence"/>
</dbReference>
<keyword evidence="1" id="KW-1133">Transmembrane helix</keyword>
<dbReference type="AlphaFoldDB" id="A0A369UKE8"/>